<evidence type="ECO:0000313" key="1">
    <source>
        <dbReference type="EMBL" id="AAZ28272.1"/>
    </source>
</evidence>
<organism evidence="1 2">
    <name type="scientific">Colwellia psychrerythraea (strain 34H / ATCC BAA-681)</name>
    <name type="common">Vibrio psychroerythus</name>
    <dbReference type="NCBI Taxonomy" id="167879"/>
    <lineage>
        <taxon>Bacteria</taxon>
        <taxon>Pseudomonadati</taxon>
        <taxon>Pseudomonadota</taxon>
        <taxon>Gammaproteobacteria</taxon>
        <taxon>Alteromonadales</taxon>
        <taxon>Colwelliaceae</taxon>
        <taxon>Colwellia</taxon>
    </lineage>
</organism>
<gene>
    <name evidence="1" type="ordered locus">CPS_4939</name>
</gene>
<proteinExistence type="predicted"/>
<sequence length="34" mass="4141">MQKFFNEWLSKTTYFRTVFNGVEKTGDNERNQHS</sequence>
<protein>
    <submittedName>
        <fullName evidence="1">Uncharacterized protein</fullName>
    </submittedName>
</protein>
<dbReference type="EMBL" id="CP000083">
    <property type="protein sequence ID" value="AAZ28272.1"/>
    <property type="molecule type" value="Genomic_DNA"/>
</dbReference>
<name>Q47UE5_COLP3</name>
<dbReference type="AlphaFoldDB" id="Q47UE5"/>
<evidence type="ECO:0000313" key="2">
    <source>
        <dbReference type="Proteomes" id="UP000000547"/>
    </source>
</evidence>
<dbReference type="KEGG" id="cps:CPS_4939"/>
<reference evidence="1" key="1">
    <citation type="journal article" date="2005" name="Proc. Natl. Acad. Sci. U.S.A.">
        <title>The psychrophilic lifestyle as revealed by the genome sequence of Colwellia psychrerythraea 34H through genomic and proteomic analyses.</title>
        <authorList>
            <person name="Methe B.A."/>
            <person name="Nelson K.E."/>
            <person name="Deming J.W."/>
            <person name="Momen B."/>
            <person name="Melamud E."/>
            <person name="Zhang X."/>
            <person name="Moult J."/>
            <person name="Madupu R."/>
            <person name="Nelson W.C."/>
            <person name="Dodson R.J."/>
            <person name="Brinkac L.M."/>
            <person name="Daugherty S.C."/>
            <person name="Durkin A.S."/>
            <person name="DeBoy R.T."/>
            <person name="Kolonay J.F."/>
            <person name="Sullivan S.A."/>
            <person name="Zhou L."/>
            <person name="Davidsen T.M."/>
            <person name="Wu M."/>
            <person name="Huston A.L."/>
            <person name="Lewis M."/>
            <person name="Weaver B."/>
            <person name="Weidman J.F."/>
            <person name="Khouri H."/>
            <person name="Utterback T.R."/>
            <person name="Feldblyum T.V."/>
            <person name="Fraser C.M."/>
        </authorList>
    </citation>
    <scope>NUCLEOTIDE SEQUENCE [LARGE SCALE GENOMIC DNA]</scope>
    <source>
        <strain evidence="1">34H</strain>
    </source>
</reference>
<dbReference type="Proteomes" id="UP000000547">
    <property type="component" value="Chromosome"/>
</dbReference>
<dbReference type="HOGENOM" id="CLU_3373173_0_0_6"/>
<accession>Q47UE5</accession>